<dbReference type="SMART" id="SM00220">
    <property type="entry name" value="S_TKc"/>
    <property type="match status" value="1"/>
</dbReference>
<dbReference type="OrthoDB" id="3318115at2759"/>
<proteinExistence type="predicted"/>
<dbReference type="STRING" id="765440.A0A0C3FQ59"/>
<dbReference type="InterPro" id="IPR051681">
    <property type="entry name" value="Ser/Thr_Kinases-Pseudokinases"/>
</dbReference>
<feature type="transmembrane region" description="Helical" evidence="1">
    <location>
        <begin position="442"/>
        <end position="463"/>
    </location>
</feature>
<dbReference type="GO" id="GO:0005524">
    <property type="term" value="F:ATP binding"/>
    <property type="evidence" value="ECO:0007669"/>
    <property type="project" value="InterPro"/>
</dbReference>
<dbReference type="InterPro" id="IPR000719">
    <property type="entry name" value="Prot_kinase_dom"/>
</dbReference>
<gene>
    <name evidence="3" type="ORF">PILCRDRAFT_507766</name>
</gene>
<dbReference type="SUPFAM" id="SSF56112">
    <property type="entry name" value="Protein kinase-like (PK-like)"/>
    <property type="match status" value="1"/>
</dbReference>
<evidence type="ECO:0000313" key="4">
    <source>
        <dbReference type="Proteomes" id="UP000054166"/>
    </source>
</evidence>
<dbReference type="Gene3D" id="1.10.510.10">
    <property type="entry name" value="Transferase(Phosphotransferase) domain 1"/>
    <property type="match status" value="1"/>
</dbReference>
<dbReference type="PANTHER" id="PTHR44329">
    <property type="entry name" value="SERINE/THREONINE-PROTEIN KINASE TNNI3K-RELATED"/>
    <property type="match status" value="1"/>
</dbReference>
<dbReference type="EMBL" id="KN833000">
    <property type="protein sequence ID" value="KIM81311.1"/>
    <property type="molecule type" value="Genomic_DNA"/>
</dbReference>
<dbReference type="Pfam" id="PF07714">
    <property type="entry name" value="PK_Tyr_Ser-Thr"/>
    <property type="match status" value="1"/>
</dbReference>
<dbReference type="HOGENOM" id="CLU_525910_0_0_1"/>
<dbReference type="GO" id="GO:0004674">
    <property type="term" value="F:protein serine/threonine kinase activity"/>
    <property type="evidence" value="ECO:0007669"/>
    <property type="project" value="TreeGrafter"/>
</dbReference>
<keyword evidence="1" id="KW-0812">Transmembrane</keyword>
<dbReference type="Proteomes" id="UP000054166">
    <property type="component" value="Unassembled WGS sequence"/>
</dbReference>
<organism evidence="3 4">
    <name type="scientific">Piloderma croceum (strain F 1598)</name>
    <dbReference type="NCBI Taxonomy" id="765440"/>
    <lineage>
        <taxon>Eukaryota</taxon>
        <taxon>Fungi</taxon>
        <taxon>Dikarya</taxon>
        <taxon>Basidiomycota</taxon>
        <taxon>Agaricomycotina</taxon>
        <taxon>Agaricomycetes</taxon>
        <taxon>Agaricomycetidae</taxon>
        <taxon>Atheliales</taxon>
        <taxon>Atheliaceae</taxon>
        <taxon>Piloderma</taxon>
    </lineage>
</organism>
<dbReference type="InterPro" id="IPR008271">
    <property type="entry name" value="Ser/Thr_kinase_AS"/>
</dbReference>
<keyword evidence="4" id="KW-1185">Reference proteome</keyword>
<dbReference type="PROSITE" id="PS50011">
    <property type="entry name" value="PROTEIN_KINASE_DOM"/>
    <property type="match status" value="1"/>
</dbReference>
<protein>
    <recommendedName>
        <fullName evidence="2">Protein kinase domain-containing protein</fullName>
    </recommendedName>
</protein>
<reference evidence="4" key="2">
    <citation type="submission" date="2015-01" db="EMBL/GenBank/DDBJ databases">
        <title>Evolutionary Origins and Diversification of the Mycorrhizal Mutualists.</title>
        <authorList>
            <consortium name="DOE Joint Genome Institute"/>
            <consortium name="Mycorrhizal Genomics Consortium"/>
            <person name="Kohler A."/>
            <person name="Kuo A."/>
            <person name="Nagy L.G."/>
            <person name="Floudas D."/>
            <person name="Copeland A."/>
            <person name="Barry K.W."/>
            <person name="Cichocki N."/>
            <person name="Veneault-Fourrey C."/>
            <person name="LaButti K."/>
            <person name="Lindquist E.A."/>
            <person name="Lipzen A."/>
            <person name="Lundell T."/>
            <person name="Morin E."/>
            <person name="Murat C."/>
            <person name="Riley R."/>
            <person name="Ohm R."/>
            <person name="Sun H."/>
            <person name="Tunlid A."/>
            <person name="Henrissat B."/>
            <person name="Grigoriev I.V."/>
            <person name="Hibbett D.S."/>
            <person name="Martin F."/>
        </authorList>
    </citation>
    <scope>NUCLEOTIDE SEQUENCE [LARGE SCALE GENOMIC DNA]</scope>
    <source>
        <strain evidence="4">F 1598</strain>
    </source>
</reference>
<dbReference type="InterPro" id="IPR001245">
    <property type="entry name" value="Ser-Thr/Tyr_kinase_cat_dom"/>
</dbReference>
<feature type="domain" description="Protein kinase" evidence="2">
    <location>
        <begin position="233"/>
        <end position="518"/>
    </location>
</feature>
<accession>A0A0C3FQ59</accession>
<dbReference type="InParanoid" id="A0A0C3FQ59"/>
<dbReference type="PROSITE" id="PS00108">
    <property type="entry name" value="PROTEIN_KINASE_ST"/>
    <property type="match status" value="1"/>
</dbReference>
<dbReference type="AlphaFoldDB" id="A0A0C3FQ59"/>
<evidence type="ECO:0000256" key="1">
    <source>
        <dbReference type="SAM" id="Phobius"/>
    </source>
</evidence>
<dbReference type="InterPro" id="IPR011009">
    <property type="entry name" value="Kinase-like_dom_sf"/>
</dbReference>
<evidence type="ECO:0000259" key="2">
    <source>
        <dbReference type="PROSITE" id="PS50011"/>
    </source>
</evidence>
<sequence>MNYPSTSWDQTYGGFGHLYRLDGKMVAFGRMLYLDLCMSQASIRRVHIVATESGAYLVIRVIEFIKCYGCDLQHNSAQLDSMWTSFLADPKYSGLLANNDLYPLLQTVTIIQPMLPSPCGFARLLWALTRPDIYNHMSCNLFDCKDSESLHIQIIWVIDSQDVKAMTFGNSEYLTVTNYSEPNFFKSQLQELLARTMTVTHPEPSLMDNPSTISMPPSVAEQPHKDLTGQVTRSSGLYIGLGELSDIYRGEWKNPATGQTTAVAIKLIRGVYTQHEDWKKISRHLNHETWVWDQLSDPNVLPFLGISNDAGEEGHAPALITPLCTNGHVLNYLAQNPDADRLRLAVGTAKGLRYLHSKGVIHGDLKPTNILISNDGEALLGDFGRSRIMRHRGSTTIALGANGYQAPELISARRTTDDEGPSHESYTDREIFYNRLSTKTDVYAFAMVALEIFTGKSPFYYILNDFQRATRIKRGDQLMREKYDSVLLTDARWRLLAECWVKDHVARPEVDIILSQLM</sequence>
<keyword evidence="1" id="KW-1133">Transmembrane helix</keyword>
<evidence type="ECO:0000313" key="3">
    <source>
        <dbReference type="EMBL" id="KIM81311.1"/>
    </source>
</evidence>
<keyword evidence="1" id="KW-0472">Membrane</keyword>
<reference evidence="3 4" key="1">
    <citation type="submission" date="2014-04" db="EMBL/GenBank/DDBJ databases">
        <authorList>
            <consortium name="DOE Joint Genome Institute"/>
            <person name="Kuo A."/>
            <person name="Tarkka M."/>
            <person name="Buscot F."/>
            <person name="Kohler A."/>
            <person name="Nagy L.G."/>
            <person name="Floudas D."/>
            <person name="Copeland A."/>
            <person name="Barry K.W."/>
            <person name="Cichocki N."/>
            <person name="Veneault-Fourrey C."/>
            <person name="LaButti K."/>
            <person name="Lindquist E.A."/>
            <person name="Lipzen A."/>
            <person name="Lundell T."/>
            <person name="Morin E."/>
            <person name="Murat C."/>
            <person name="Sun H."/>
            <person name="Tunlid A."/>
            <person name="Henrissat B."/>
            <person name="Grigoriev I.V."/>
            <person name="Hibbett D.S."/>
            <person name="Martin F."/>
            <person name="Nordberg H.P."/>
            <person name="Cantor M.N."/>
            <person name="Hua S.X."/>
        </authorList>
    </citation>
    <scope>NUCLEOTIDE SEQUENCE [LARGE SCALE GENOMIC DNA]</scope>
    <source>
        <strain evidence="3 4">F 1598</strain>
    </source>
</reference>
<name>A0A0C3FQ59_PILCF</name>